<dbReference type="OrthoDB" id="7862313at2759"/>
<evidence type="ECO:0000256" key="4">
    <source>
        <dbReference type="ARBA" id="ARBA00013044"/>
    </source>
</evidence>
<dbReference type="GO" id="GO:0052745">
    <property type="term" value="F:inositol phosphate phosphatase activity"/>
    <property type="evidence" value="ECO:0007669"/>
    <property type="project" value="InterPro"/>
</dbReference>
<dbReference type="CDD" id="cd04380">
    <property type="entry name" value="RhoGAP_OCRL1"/>
    <property type="match status" value="1"/>
</dbReference>
<dbReference type="Gene3D" id="1.10.555.10">
    <property type="entry name" value="Rho GTPase activation protein"/>
    <property type="match status" value="1"/>
</dbReference>
<feature type="domain" description="Rho-GAP" evidence="10">
    <location>
        <begin position="670"/>
        <end position="859"/>
    </location>
</feature>
<dbReference type="FunFam" id="3.60.10.10:FF:000004">
    <property type="entry name" value="Type II inositol 1,4,5-trisphosphate 5-phosphatase"/>
    <property type="match status" value="1"/>
</dbReference>
<name>A0A2H8TW71_9HEMI</name>
<organism evidence="11">
    <name type="scientific">Melanaphis sacchari</name>
    <dbReference type="NCBI Taxonomy" id="742174"/>
    <lineage>
        <taxon>Eukaryota</taxon>
        <taxon>Metazoa</taxon>
        <taxon>Ecdysozoa</taxon>
        <taxon>Arthropoda</taxon>
        <taxon>Hexapoda</taxon>
        <taxon>Insecta</taxon>
        <taxon>Pterygota</taxon>
        <taxon>Neoptera</taxon>
        <taxon>Paraneoptera</taxon>
        <taxon>Hemiptera</taxon>
        <taxon>Sternorrhyncha</taxon>
        <taxon>Aphidomorpha</taxon>
        <taxon>Aphidoidea</taxon>
        <taxon>Aphididae</taxon>
        <taxon>Aphidini</taxon>
        <taxon>Melanaphis</taxon>
    </lineage>
</organism>
<dbReference type="FunFam" id="2.60.40.10:FF:000132">
    <property type="entry name" value="Inositol polyphosphate 5-phosphatase OCRL-1 isoform b"/>
    <property type="match status" value="1"/>
</dbReference>
<reference evidence="11" key="1">
    <citation type="submission" date="2017-10" db="EMBL/GenBank/DDBJ databases">
        <title>Transcriptome Assembly of Sugarcane Aphid Adults.</title>
        <authorList>
            <person name="Scully E.D."/>
            <person name="Palmer N.A."/>
            <person name="Geib S.M."/>
            <person name="Sarath G."/>
            <person name="Sattler S.E."/>
        </authorList>
    </citation>
    <scope>NUCLEOTIDE SEQUENCE</scope>
    <source>
        <tissue evidence="11">Whole body</tissue>
    </source>
</reference>
<dbReference type="Gene3D" id="2.30.29.110">
    <property type="match status" value="1"/>
</dbReference>
<dbReference type="SUPFAM" id="SSF56219">
    <property type="entry name" value="DNase I-like"/>
    <property type="match status" value="1"/>
</dbReference>
<accession>A0A2H8TW71</accession>
<dbReference type="InterPro" id="IPR008936">
    <property type="entry name" value="Rho_GTPase_activation_prot"/>
</dbReference>
<dbReference type="InterPro" id="IPR000300">
    <property type="entry name" value="IPPc"/>
</dbReference>
<dbReference type="GO" id="GO:0046856">
    <property type="term" value="P:phosphatidylinositol dephosphorylation"/>
    <property type="evidence" value="ECO:0007669"/>
    <property type="project" value="InterPro"/>
</dbReference>
<keyword evidence="9" id="KW-0968">Cytoplasmic vesicle</keyword>
<comment type="similarity">
    <text evidence="3">Belongs to the inositol 1,4,5-trisphosphate 5-phosphatase type II family.</text>
</comment>
<protein>
    <recommendedName>
        <fullName evidence="4">phosphoinositide 5-phosphatase</fullName>
        <ecNumber evidence="4">3.1.3.36</ecNumber>
    </recommendedName>
</protein>
<dbReference type="PANTHER" id="PTHR11200">
    <property type="entry name" value="INOSITOL 5-PHOSPHATASE"/>
    <property type="match status" value="1"/>
</dbReference>
<dbReference type="PANTHER" id="PTHR11200:SF300">
    <property type="entry name" value="TYPE II INOSITOL 1,4,5-TRISPHOSPHATE 5-PHOSPHATASE"/>
    <property type="match status" value="1"/>
</dbReference>
<dbReference type="Pfam" id="PF16776">
    <property type="entry name" value="INPP5B_PH"/>
    <property type="match status" value="1"/>
</dbReference>
<dbReference type="FunFam" id="1.10.555.10:FF:000012">
    <property type="entry name" value="Putative inositol polyphosphate 5-phosphatase OCRL-1"/>
    <property type="match status" value="1"/>
</dbReference>
<sequence length="864" mass="99005">MELAAIMKDKLNAGDNVVALHEGVLLQGWSPKAHRLLALVERNSSFGLFVFTTSRNPPQAFTDLTINFVVPIDNDFKCDIDSLSAESNSDIYINLSARNFKLFMGMDSGHETNHFFNELSRSMDLYLKNQQTLDFQWLKKYNTNDLDLELGLMMNIHGDNTPNNIITANMAVSENDISFPTGTHTLSSRESVIQRQMILSEEQYTNAQNFSIYIGTWNVNGQPTLSSLNDWLICDSEPPDIYAIGFQELDLSKEAFLFNDSPREEEWLQAVTKSLNSKGNYRKVALVRLVGMMLIVFVKNKHIDHVKNVATDTVGTGIMGKLGNKGGVAVRMDFHNTSLCFVNTHLAAHVEEYERRNQDYQNICSRMVFSNFTPPKTVKDHNQVYWFGDLNYRITEMDAISVKDLVRKNNFKIVLEADQLKQQHRAGNVFKGYKEGLINFLPTYKYDPGTNDWDSSEKNRAPAWCDRILWRGNSIKQLAYRSHPNFLISDHKPVSALFESEVKVVDLTKYRKIHEHIMKKLDKAENEYLPQVMVDNTEIIFHKVKFMEPQLKELTVANTGQVPVQFEFIKKLDDSTYCKEWLRIEPFMSFIDPGEKCDITLEVLIDKKSAYKMISGQDKLYDILVLHLDGGKDIFITVTGNYERSCFGCSLETLCYLKVPIKNIPFGKLMELENNKSNLTSDPYPVPKEVWYLVDHLYRHGLKQEHLFEQSGLRSEFVQIRNWLDNGTPDALPGSVHSVAEALLILLDSTSEPIIPYNLHATCLSAVSYYSQCKQIISQLPERSKNVFLYLCAFLQELLNHVNDNKLDVKTIASVFGEIFIRDPPRSRSDKSSHTRTSMSRKKTNFVYHFLVNDQSDLIIGTSF</sequence>
<dbReference type="InterPro" id="IPR031896">
    <property type="entry name" value="INPP5B_PH_dom"/>
</dbReference>
<dbReference type="InterPro" id="IPR037793">
    <property type="entry name" value="OCRL1/INPP5B_INPP5c"/>
</dbReference>
<dbReference type="InterPro" id="IPR048869">
    <property type="entry name" value="OCRL-1_2_ASH"/>
</dbReference>
<evidence type="ECO:0000259" key="10">
    <source>
        <dbReference type="PROSITE" id="PS50238"/>
    </source>
</evidence>
<dbReference type="EC" id="3.1.3.36" evidence="4"/>
<evidence type="ECO:0000256" key="9">
    <source>
        <dbReference type="ARBA" id="ARBA00023329"/>
    </source>
</evidence>
<evidence type="ECO:0000256" key="7">
    <source>
        <dbReference type="ARBA" id="ARBA00023098"/>
    </source>
</evidence>
<dbReference type="Gene3D" id="3.60.10.10">
    <property type="entry name" value="Endonuclease/exonuclease/phosphatase"/>
    <property type="match status" value="1"/>
</dbReference>
<evidence type="ECO:0000256" key="1">
    <source>
        <dbReference type="ARBA" id="ARBA00004146"/>
    </source>
</evidence>
<evidence type="ECO:0000256" key="8">
    <source>
        <dbReference type="ARBA" id="ARBA00023136"/>
    </source>
</evidence>
<dbReference type="CDD" id="cd09093">
    <property type="entry name" value="INPP5c_INPP5B"/>
    <property type="match status" value="1"/>
</dbReference>
<dbReference type="SUPFAM" id="SSF48350">
    <property type="entry name" value="GTPase activation domain, GAP"/>
    <property type="match status" value="1"/>
</dbReference>
<keyword evidence="5" id="KW-0967">Endosome</keyword>
<dbReference type="InterPro" id="IPR046985">
    <property type="entry name" value="IP5"/>
</dbReference>
<dbReference type="InterPro" id="IPR000198">
    <property type="entry name" value="RhoGAP_dom"/>
</dbReference>
<dbReference type="PROSITE" id="PS50238">
    <property type="entry name" value="RHOGAP"/>
    <property type="match status" value="1"/>
</dbReference>
<dbReference type="Pfam" id="PF22669">
    <property type="entry name" value="Exo_endo_phos2"/>
    <property type="match status" value="1"/>
</dbReference>
<dbReference type="Gene3D" id="2.60.40.10">
    <property type="entry name" value="Immunoglobulins"/>
    <property type="match status" value="1"/>
</dbReference>
<dbReference type="SMART" id="SM00128">
    <property type="entry name" value="IPPc"/>
    <property type="match status" value="1"/>
</dbReference>
<comment type="subcellular location">
    <subcellularLocation>
        <location evidence="2">Cytoplasmic vesicle</location>
        <location evidence="2">Phagosome membrane</location>
    </subcellularLocation>
    <subcellularLocation>
        <location evidence="1">Early endosome membrane</location>
    </subcellularLocation>
</comment>
<dbReference type="GO" id="GO:0007165">
    <property type="term" value="P:signal transduction"/>
    <property type="evidence" value="ECO:0007669"/>
    <property type="project" value="InterPro"/>
</dbReference>
<proteinExistence type="inferred from homology"/>
<dbReference type="Pfam" id="PF21310">
    <property type="entry name" value="OCRL-like_ASH"/>
    <property type="match status" value="1"/>
</dbReference>
<dbReference type="Pfam" id="PF00620">
    <property type="entry name" value="RhoGAP"/>
    <property type="match status" value="1"/>
</dbReference>
<dbReference type="InterPro" id="IPR047078">
    <property type="entry name" value="RhoGAP_OCRL1"/>
</dbReference>
<evidence type="ECO:0000256" key="6">
    <source>
        <dbReference type="ARBA" id="ARBA00022801"/>
    </source>
</evidence>
<evidence type="ECO:0000256" key="2">
    <source>
        <dbReference type="ARBA" id="ARBA00004580"/>
    </source>
</evidence>
<gene>
    <name evidence="11" type="primary">OCRL_3</name>
</gene>
<dbReference type="GO" id="GO:0031901">
    <property type="term" value="C:early endosome membrane"/>
    <property type="evidence" value="ECO:0007669"/>
    <property type="project" value="UniProtKB-SubCell"/>
</dbReference>
<keyword evidence="8" id="KW-0472">Membrane</keyword>
<evidence type="ECO:0000313" key="11">
    <source>
        <dbReference type="EMBL" id="MBW17408.1"/>
    </source>
</evidence>
<keyword evidence="7" id="KW-0443">Lipid metabolism</keyword>
<dbReference type="AlphaFoldDB" id="A0A2H8TW71"/>
<keyword evidence="6" id="KW-0378">Hydrolase</keyword>
<dbReference type="InterPro" id="IPR013783">
    <property type="entry name" value="Ig-like_fold"/>
</dbReference>
<dbReference type="InterPro" id="IPR036691">
    <property type="entry name" value="Endo/exonu/phosph_ase_sf"/>
</dbReference>
<dbReference type="SMART" id="SM00324">
    <property type="entry name" value="RhoGAP"/>
    <property type="match status" value="1"/>
</dbReference>
<dbReference type="GO" id="GO:0004439">
    <property type="term" value="F:phosphatidylinositol-4,5-bisphosphate 5-phosphatase activity"/>
    <property type="evidence" value="ECO:0007669"/>
    <property type="project" value="UniProtKB-EC"/>
</dbReference>
<evidence type="ECO:0000256" key="3">
    <source>
        <dbReference type="ARBA" id="ARBA00005910"/>
    </source>
</evidence>
<dbReference type="EMBL" id="GFXV01005603">
    <property type="protein sequence ID" value="MBW17408.1"/>
    <property type="molecule type" value="Transcribed_RNA"/>
</dbReference>
<evidence type="ECO:0000256" key="5">
    <source>
        <dbReference type="ARBA" id="ARBA00022753"/>
    </source>
</evidence>
<dbReference type="GO" id="GO:0030670">
    <property type="term" value="C:phagocytic vesicle membrane"/>
    <property type="evidence" value="ECO:0007669"/>
    <property type="project" value="UniProtKB-SubCell"/>
</dbReference>